<dbReference type="GO" id="GO:0050380">
    <property type="term" value="F:undecaprenyl-diphosphatase activity"/>
    <property type="evidence" value="ECO:0007669"/>
    <property type="project" value="UniProtKB-UniRule"/>
</dbReference>
<keyword evidence="5 17" id="KW-1003">Cell membrane</keyword>
<evidence type="ECO:0000313" key="18">
    <source>
        <dbReference type="EMBL" id="QPC46592.1"/>
    </source>
</evidence>
<comment type="function">
    <text evidence="17">Catalyzes the dephosphorylation of undecaprenyl diphosphate (UPP). Confers resistance to bacitracin.</text>
</comment>
<proteinExistence type="inferred from homology"/>
<sequence length="260" mass="28818">MVSWLEAFILGIIQGLTEFLPISSTGHLYIGRHLFGLDDAGLFLDTMLHIGTLLAIIVVYKEVLLSLLKNPFQRLTLLLIVATLPAVIVGLLFEDYFEAISKSGVTLGWEFLITGCLLYWGDKWKEGKKEIEDLSMKDAAIIGSFQAAAIFPALSRSGLTIVAGLFTGLKKETAAYFSFLLATPAILGGIILQGRYLFVETNTTIGLFPLLIGTLASCLVGYLAIVGMIHYLKTRPLRYFAYYVWILGVFILLFQWFGIF</sequence>
<dbReference type="EC" id="3.6.1.27" evidence="3 17"/>
<feature type="transmembrane region" description="Helical" evidence="17">
    <location>
        <begin position="72"/>
        <end position="93"/>
    </location>
</feature>
<evidence type="ECO:0000256" key="7">
    <source>
        <dbReference type="ARBA" id="ARBA00022801"/>
    </source>
</evidence>
<dbReference type="KEGG" id="mcui:G8O30_06240"/>
<evidence type="ECO:0000256" key="11">
    <source>
        <dbReference type="ARBA" id="ARBA00023136"/>
    </source>
</evidence>
<dbReference type="AlphaFoldDB" id="A0A7S8CAU9"/>
<dbReference type="GO" id="GO:0008360">
    <property type="term" value="P:regulation of cell shape"/>
    <property type="evidence" value="ECO:0007669"/>
    <property type="project" value="UniProtKB-KW"/>
</dbReference>
<accession>A0A7S8CAU9</accession>
<evidence type="ECO:0000256" key="3">
    <source>
        <dbReference type="ARBA" id="ARBA00012374"/>
    </source>
</evidence>
<evidence type="ECO:0000256" key="6">
    <source>
        <dbReference type="ARBA" id="ARBA00022692"/>
    </source>
</evidence>
<comment type="miscellaneous">
    <text evidence="17">Bacitracin is thought to be involved in the inhibition of peptidoglycan synthesis by sequestering undecaprenyl diphosphate, thereby reducing the pool of lipid carrier available.</text>
</comment>
<evidence type="ECO:0000256" key="8">
    <source>
        <dbReference type="ARBA" id="ARBA00022960"/>
    </source>
</evidence>
<dbReference type="EMBL" id="CP049742">
    <property type="protein sequence ID" value="QPC46592.1"/>
    <property type="molecule type" value="Genomic_DNA"/>
</dbReference>
<evidence type="ECO:0000256" key="10">
    <source>
        <dbReference type="ARBA" id="ARBA00022989"/>
    </source>
</evidence>
<evidence type="ECO:0000256" key="15">
    <source>
        <dbReference type="ARBA" id="ARBA00032932"/>
    </source>
</evidence>
<evidence type="ECO:0000256" key="5">
    <source>
        <dbReference type="ARBA" id="ARBA00022475"/>
    </source>
</evidence>
<keyword evidence="10 17" id="KW-1133">Transmembrane helix</keyword>
<keyword evidence="9 17" id="KW-0573">Peptidoglycan synthesis</keyword>
<feature type="transmembrane region" description="Helical" evidence="17">
    <location>
        <begin position="239"/>
        <end position="259"/>
    </location>
</feature>
<dbReference type="GO" id="GO:0046677">
    <property type="term" value="P:response to antibiotic"/>
    <property type="evidence" value="ECO:0007669"/>
    <property type="project" value="UniProtKB-UniRule"/>
</dbReference>
<keyword evidence="8 17" id="KW-0133">Cell shape</keyword>
<evidence type="ECO:0000256" key="2">
    <source>
        <dbReference type="ARBA" id="ARBA00010621"/>
    </source>
</evidence>
<evidence type="ECO:0000256" key="13">
    <source>
        <dbReference type="ARBA" id="ARBA00023316"/>
    </source>
</evidence>
<evidence type="ECO:0000256" key="1">
    <source>
        <dbReference type="ARBA" id="ARBA00004651"/>
    </source>
</evidence>
<name>A0A7S8CAU9_9BACI</name>
<dbReference type="Pfam" id="PF02673">
    <property type="entry name" value="BacA"/>
    <property type="match status" value="1"/>
</dbReference>
<evidence type="ECO:0000256" key="9">
    <source>
        <dbReference type="ARBA" id="ARBA00022984"/>
    </source>
</evidence>
<evidence type="ECO:0000256" key="4">
    <source>
        <dbReference type="ARBA" id="ARBA00021581"/>
    </source>
</evidence>
<comment type="catalytic activity">
    <reaction evidence="16 17">
        <text>di-trans,octa-cis-undecaprenyl diphosphate + H2O = di-trans,octa-cis-undecaprenyl phosphate + phosphate + H(+)</text>
        <dbReference type="Rhea" id="RHEA:28094"/>
        <dbReference type="ChEBI" id="CHEBI:15377"/>
        <dbReference type="ChEBI" id="CHEBI:15378"/>
        <dbReference type="ChEBI" id="CHEBI:43474"/>
        <dbReference type="ChEBI" id="CHEBI:58405"/>
        <dbReference type="ChEBI" id="CHEBI:60392"/>
        <dbReference type="EC" id="3.6.1.27"/>
    </reaction>
</comment>
<keyword evidence="13 17" id="KW-0961">Cell wall biogenesis/degradation</keyword>
<reference evidence="18 19" key="1">
    <citation type="submission" date="2019-07" db="EMBL/GenBank/DDBJ databases">
        <title>Genome sequence of 2 isolates from Red Sea Mangroves.</title>
        <authorList>
            <person name="Sefrji F."/>
            <person name="Michoud G."/>
            <person name="Merlino G."/>
            <person name="Daffonchio D."/>
        </authorList>
    </citation>
    <scope>NUCLEOTIDE SEQUENCE [LARGE SCALE GENOMIC DNA]</scope>
    <source>
        <strain evidence="18 19">R1DC41</strain>
    </source>
</reference>
<dbReference type="PANTHER" id="PTHR30622:SF4">
    <property type="entry name" value="UNDECAPRENYL-DIPHOSPHATASE"/>
    <property type="match status" value="1"/>
</dbReference>
<dbReference type="GO" id="GO:0005886">
    <property type="term" value="C:plasma membrane"/>
    <property type="evidence" value="ECO:0007669"/>
    <property type="project" value="UniProtKB-SubCell"/>
</dbReference>
<evidence type="ECO:0000256" key="16">
    <source>
        <dbReference type="ARBA" id="ARBA00047594"/>
    </source>
</evidence>
<feature type="transmembrane region" description="Helical" evidence="17">
    <location>
        <begin position="174"/>
        <end position="198"/>
    </location>
</feature>
<keyword evidence="12 17" id="KW-0046">Antibiotic resistance</keyword>
<dbReference type="RefSeq" id="WP_239674119.1">
    <property type="nucleotide sequence ID" value="NZ_CP049742.1"/>
</dbReference>
<dbReference type="HAMAP" id="MF_01006">
    <property type="entry name" value="Undec_diphosphatase"/>
    <property type="match status" value="1"/>
</dbReference>
<protein>
    <recommendedName>
        <fullName evidence="4 17">Undecaprenyl-diphosphatase</fullName>
        <ecNumber evidence="3 17">3.6.1.27</ecNumber>
    </recommendedName>
    <alternativeName>
        <fullName evidence="15 17">Bacitracin resistance protein</fullName>
    </alternativeName>
    <alternativeName>
        <fullName evidence="14 17">Undecaprenyl pyrophosphate phosphatase</fullName>
    </alternativeName>
</protein>
<keyword evidence="7 17" id="KW-0378">Hydrolase</keyword>
<organism evidence="18 19">
    <name type="scientific">Mangrovibacillus cuniculi</name>
    <dbReference type="NCBI Taxonomy" id="2593652"/>
    <lineage>
        <taxon>Bacteria</taxon>
        <taxon>Bacillati</taxon>
        <taxon>Bacillota</taxon>
        <taxon>Bacilli</taxon>
        <taxon>Bacillales</taxon>
        <taxon>Bacillaceae</taxon>
        <taxon>Mangrovibacillus</taxon>
    </lineage>
</organism>
<evidence type="ECO:0000256" key="12">
    <source>
        <dbReference type="ARBA" id="ARBA00023251"/>
    </source>
</evidence>
<dbReference type="Proteomes" id="UP000593626">
    <property type="component" value="Chromosome"/>
</dbReference>
<comment type="subcellular location">
    <subcellularLocation>
        <location evidence="1 17">Cell membrane</location>
        <topology evidence="1 17">Multi-pass membrane protein</topology>
    </subcellularLocation>
</comment>
<dbReference type="InterPro" id="IPR003824">
    <property type="entry name" value="UppP"/>
</dbReference>
<evidence type="ECO:0000256" key="14">
    <source>
        <dbReference type="ARBA" id="ARBA00032707"/>
    </source>
</evidence>
<keyword evidence="6 17" id="KW-0812">Transmembrane</keyword>
<dbReference type="GO" id="GO:0071555">
    <property type="term" value="P:cell wall organization"/>
    <property type="evidence" value="ECO:0007669"/>
    <property type="project" value="UniProtKB-KW"/>
</dbReference>
<dbReference type="PANTHER" id="PTHR30622">
    <property type="entry name" value="UNDECAPRENYL-DIPHOSPHATASE"/>
    <property type="match status" value="1"/>
</dbReference>
<evidence type="ECO:0000313" key="19">
    <source>
        <dbReference type="Proteomes" id="UP000593626"/>
    </source>
</evidence>
<feature type="transmembrane region" description="Helical" evidence="17">
    <location>
        <begin position="210"/>
        <end position="232"/>
    </location>
</feature>
<dbReference type="GO" id="GO:0009252">
    <property type="term" value="P:peptidoglycan biosynthetic process"/>
    <property type="evidence" value="ECO:0007669"/>
    <property type="project" value="UniProtKB-KW"/>
</dbReference>
<keyword evidence="19" id="KW-1185">Reference proteome</keyword>
<keyword evidence="11 17" id="KW-0472">Membrane</keyword>
<evidence type="ECO:0000256" key="17">
    <source>
        <dbReference type="HAMAP-Rule" id="MF_01006"/>
    </source>
</evidence>
<feature type="transmembrane region" description="Helical" evidence="17">
    <location>
        <begin position="7"/>
        <end position="30"/>
    </location>
</feature>
<gene>
    <name evidence="17" type="primary">uppP</name>
    <name evidence="18" type="ORF">G8O30_06240</name>
</gene>
<comment type="similarity">
    <text evidence="2 17">Belongs to the UppP family.</text>
</comment>
<feature type="transmembrane region" description="Helical" evidence="17">
    <location>
        <begin position="42"/>
        <end position="60"/>
    </location>
</feature>